<feature type="signal peptide" evidence="1">
    <location>
        <begin position="1"/>
        <end position="27"/>
    </location>
</feature>
<feature type="chain" id="PRO_5025350044" description="Secreted protein" evidence="1">
    <location>
        <begin position="28"/>
        <end position="70"/>
    </location>
</feature>
<dbReference type="AlphaFoldDB" id="A0A6A6WQW3"/>
<evidence type="ECO:0000313" key="2">
    <source>
        <dbReference type="EMBL" id="KAF2786314.1"/>
    </source>
</evidence>
<keyword evidence="1" id="KW-0732">Signal</keyword>
<dbReference type="Proteomes" id="UP000799757">
    <property type="component" value="Unassembled WGS sequence"/>
</dbReference>
<organism evidence="2 3">
    <name type="scientific">Melanomma pulvis-pyrius CBS 109.77</name>
    <dbReference type="NCBI Taxonomy" id="1314802"/>
    <lineage>
        <taxon>Eukaryota</taxon>
        <taxon>Fungi</taxon>
        <taxon>Dikarya</taxon>
        <taxon>Ascomycota</taxon>
        <taxon>Pezizomycotina</taxon>
        <taxon>Dothideomycetes</taxon>
        <taxon>Pleosporomycetidae</taxon>
        <taxon>Pleosporales</taxon>
        <taxon>Melanommataceae</taxon>
        <taxon>Melanomma</taxon>
    </lineage>
</organism>
<protein>
    <recommendedName>
        <fullName evidence="4">Secreted protein</fullName>
    </recommendedName>
</protein>
<dbReference type="EMBL" id="MU002492">
    <property type="protein sequence ID" value="KAF2786314.1"/>
    <property type="molecule type" value="Genomic_DNA"/>
</dbReference>
<evidence type="ECO:0008006" key="4">
    <source>
        <dbReference type="Google" id="ProtNLM"/>
    </source>
</evidence>
<gene>
    <name evidence="2" type="ORF">K505DRAFT_330439</name>
</gene>
<keyword evidence="3" id="KW-1185">Reference proteome</keyword>
<sequence>MDTFRSLVWFYPWNLAAFLFQVRTIGSSRCCCRQLSPGSSYYDGMDFEKVLLTAGRGLGGWDAVVWEFVV</sequence>
<reference evidence="2" key="1">
    <citation type="journal article" date="2020" name="Stud. Mycol.">
        <title>101 Dothideomycetes genomes: a test case for predicting lifestyles and emergence of pathogens.</title>
        <authorList>
            <person name="Haridas S."/>
            <person name="Albert R."/>
            <person name="Binder M."/>
            <person name="Bloem J."/>
            <person name="Labutti K."/>
            <person name="Salamov A."/>
            <person name="Andreopoulos B."/>
            <person name="Baker S."/>
            <person name="Barry K."/>
            <person name="Bills G."/>
            <person name="Bluhm B."/>
            <person name="Cannon C."/>
            <person name="Castanera R."/>
            <person name="Culley D."/>
            <person name="Daum C."/>
            <person name="Ezra D."/>
            <person name="Gonzalez J."/>
            <person name="Henrissat B."/>
            <person name="Kuo A."/>
            <person name="Liang C."/>
            <person name="Lipzen A."/>
            <person name="Lutzoni F."/>
            <person name="Magnuson J."/>
            <person name="Mondo S."/>
            <person name="Nolan M."/>
            <person name="Ohm R."/>
            <person name="Pangilinan J."/>
            <person name="Park H.-J."/>
            <person name="Ramirez L."/>
            <person name="Alfaro M."/>
            <person name="Sun H."/>
            <person name="Tritt A."/>
            <person name="Yoshinaga Y."/>
            <person name="Zwiers L.-H."/>
            <person name="Turgeon B."/>
            <person name="Goodwin S."/>
            <person name="Spatafora J."/>
            <person name="Crous P."/>
            <person name="Grigoriev I."/>
        </authorList>
    </citation>
    <scope>NUCLEOTIDE SEQUENCE</scope>
    <source>
        <strain evidence="2">CBS 109.77</strain>
    </source>
</reference>
<accession>A0A6A6WQW3</accession>
<evidence type="ECO:0000313" key="3">
    <source>
        <dbReference type="Proteomes" id="UP000799757"/>
    </source>
</evidence>
<name>A0A6A6WQW3_9PLEO</name>
<feature type="non-terminal residue" evidence="2">
    <location>
        <position position="70"/>
    </location>
</feature>
<evidence type="ECO:0000256" key="1">
    <source>
        <dbReference type="SAM" id="SignalP"/>
    </source>
</evidence>
<proteinExistence type="predicted"/>